<dbReference type="OrthoDB" id="2517139at2759"/>
<evidence type="ECO:0000313" key="1">
    <source>
        <dbReference type="EMBL" id="MBW0497168.1"/>
    </source>
</evidence>
<keyword evidence="2" id="KW-1185">Reference proteome</keyword>
<dbReference type="AlphaFoldDB" id="A0A9Q3H9L0"/>
<accession>A0A9Q3H9L0</accession>
<evidence type="ECO:0000313" key="2">
    <source>
        <dbReference type="Proteomes" id="UP000765509"/>
    </source>
</evidence>
<gene>
    <name evidence="1" type="ORF">O181_036883</name>
</gene>
<comment type="caution">
    <text evidence="1">The sequence shown here is derived from an EMBL/GenBank/DDBJ whole genome shotgun (WGS) entry which is preliminary data.</text>
</comment>
<dbReference type="EMBL" id="AVOT02014030">
    <property type="protein sequence ID" value="MBW0497168.1"/>
    <property type="molecule type" value="Genomic_DNA"/>
</dbReference>
<dbReference type="Proteomes" id="UP000765509">
    <property type="component" value="Unassembled WGS sequence"/>
</dbReference>
<sequence>MRQIHPLPPPPNKFINFLKQGNILIRVKDEGEKPFQNVGAEQIAKKVEEALEKVQTSVNGEKITIKSGNIRFFTKNKAQESWILENKHTWNHFSDPLFITSQALFPVLLHSVPTFFDIKDETAIQEFCEENFIPRDKIKNMKWIGDPLAQQKSNGSMIMHLSDNELERELIRDNLAYKGTHIKPTEFQAGPPQYTTVLR</sequence>
<reference evidence="1" key="1">
    <citation type="submission" date="2021-03" db="EMBL/GenBank/DDBJ databases">
        <title>Draft genome sequence of rust myrtle Austropuccinia psidii MF-1, a brazilian biotype.</title>
        <authorList>
            <person name="Quecine M.C."/>
            <person name="Pachon D.M.R."/>
            <person name="Bonatelli M.L."/>
            <person name="Correr F.H."/>
            <person name="Franceschini L.M."/>
            <person name="Leite T.F."/>
            <person name="Margarido G.R.A."/>
            <person name="Almeida C.A."/>
            <person name="Ferrarezi J.A."/>
            <person name="Labate C.A."/>
        </authorList>
    </citation>
    <scope>NUCLEOTIDE SEQUENCE</scope>
    <source>
        <strain evidence="1">MF-1</strain>
    </source>
</reference>
<protein>
    <submittedName>
        <fullName evidence="1">Uncharacterized protein</fullName>
    </submittedName>
</protein>
<name>A0A9Q3H9L0_9BASI</name>
<proteinExistence type="predicted"/>
<organism evidence="1 2">
    <name type="scientific">Austropuccinia psidii MF-1</name>
    <dbReference type="NCBI Taxonomy" id="1389203"/>
    <lineage>
        <taxon>Eukaryota</taxon>
        <taxon>Fungi</taxon>
        <taxon>Dikarya</taxon>
        <taxon>Basidiomycota</taxon>
        <taxon>Pucciniomycotina</taxon>
        <taxon>Pucciniomycetes</taxon>
        <taxon>Pucciniales</taxon>
        <taxon>Sphaerophragmiaceae</taxon>
        <taxon>Austropuccinia</taxon>
    </lineage>
</organism>